<name>A0A9Q0QN31_9MAGN</name>
<proteinExistence type="predicted"/>
<gene>
    <name evidence="2" type="ORF">NE237_017338</name>
</gene>
<dbReference type="EMBL" id="JAMYWD010000007">
    <property type="protein sequence ID" value="KAJ4965489.1"/>
    <property type="molecule type" value="Genomic_DNA"/>
</dbReference>
<keyword evidence="3" id="KW-1185">Reference proteome</keyword>
<dbReference type="AlphaFoldDB" id="A0A9Q0QN31"/>
<dbReference type="Pfam" id="PF13966">
    <property type="entry name" value="zf-RVT"/>
    <property type="match status" value="1"/>
</dbReference>
<evidence type="ECO:0000313" key="3">
    <source>
        <dbReference type="Proteomes" id="UP001141806"/>
    </source>
</evidence>
<evidence type="ECO:0000313" key="2">
    <source>
        <dbReference type="EMBL" id="KAJ4965489.1"/>
    </source>
</evidence>
<comment type="caution">
    <text evidence="2">The sequence shown here is derived from an EMBL/GenBank/DDBJ whole genome shotgun (WGS) entry which is preliminary data.</text>
</comment>
<organism evidence="2 3">
    <name type="scientific">Protea cynaroides</name>
    <dbReference type="NCBI Taxonomy" id="273540"/>
    <lineage>
        <taxon>Eukaryota</taxon>
        <taxon>Viridiplantae</taxon>
        <taxon>Streptophyta</taxon>
        <taxon>Embryophyta</taxon>
        <taxon>Tracheophyta</taxon>
        <taxon>Spermatophyta</taxon>
        <taxon>Magnoliopsida</taxon>
        <taxon>Proteales</taxon>
        <taxon>Proteaceae</taxon>
        <taxon>Protea</taxon>
    </lineage>
</organism>
<dbReference type="OrthoDB" id="1937542at2759"/>
<evidence type="ECO:0000259" key="1">
    <source>
        <dbReference type="Pfam" id="PF13966"/>
    </source>
</evidence>
<sequence>MWGIPKLGKVSSVIVGDEWQNCPIIPNLQWKFGVKWIGFIEALLLKMTKCFGTRINLSFSSKSVWNAIRNQHPKIGWEKAIWFTGCLPRHAFVARRSVLDCLPTSDQIRKRNVVVPIECCLCHLAPESINHLSFTCGFSLTIWKGCMSLSNQHCNVSPFSDPVTTATWVASNLKTFGKALFCSSIYHIWRERNKRKFAHQERSVKTLAQVIANEAQDMMWVNLKFSSSDHSFGQNKANRVFKVN</sequence>
<reference evidence="2" key="1">
    <citation type="journal article" date="2023" name="Plant J.">
        <title>The genome of the king protea, Protea cynaroides.</title>
        <authorList>
            <person name="Chang J."/>
            <person name="Duong T.A."/>
            <person name="Schoeman C."/>
            <person name="Ma X."/>
            <person name="Roodt D."/>
            <person name="Barker N."/>
            <person name="Li Z."/>
            <person name="Van de Peer Y."/>
            <person name="Mizrachi E."/>
        </authorList>
    </citation>
    <scope>NUCLEOTIDE SEQUENCE</scope>
    <source>
        <tissue evidence="2">Young leaves</tissue>
    </source>
</reference>
<dbReference type="InterPro" id="IPR026960">
    <property type="entry name" value="RVT-Znf"/>
</dbReference>
<protein>
    <recommendedName>
        <fullName evidence="1">Reverse transcriptase zinc-binding domain-containing protein</fullName>
    </recommendedName>
</protein>
<accession>A0A9Q0QN31</accession>
<dbReference type="Proteomes" id="UP001141806">
    <property type="component" value="Unassembled WGS sequence"/>
</dbReference>
<feature type="domain" description="Reverse transcriptase zinc-binding" evidence="1">
    <location>
        <begin position="59"/>
        <end position="143"/>
    </location>
</feature>